<organism evidence="1 2">
    <name type="scientific">Bugula neritina</name>
    <name type="common">Brown bryozoan</name>
    <name type="synonym">Sertularia neritina</name>
    <dbReference type="NCBI Taxonomy" id="10212"/>
    <lineage>
        <taxon>Eukaryota</taxon>
        <taxon>Metazoa</taxon>
        <taxon>Spiralia</taxon>
        <taxon>Lophotrochozoa</taxon>
        <taxon>Bryozoa</taxon>
        <taxon>Gymnolaemata</taxon>
        <taxon>Cheilostomatida</taxon>
        <taxon>Flustrina</taxon>
        <taxon>Buguloidea</taxon>
        <taxon>Bugulidae</taxon>
        <taxon>Bugula</taxon>
    </lineage>
</organism>
<gene>
    <name evidence="1" type="ORF">EB796_006133</name>
</gene>
<dbReference type="Proteomes" id="UP000593567">
    <property type="component" value="Unassembled WGS sequence"/>
</dbReference>
<comment type="caution">
    <text evidence="1">The sequence shown here is derived from an EMBL/GenBank/DDBJ whole genome shotgun (WGS) entry which is preliminary data.</text>
</comment>
<accession>A0A7J7KBI7</accession>
<dbReference type="AlphaFoldDB" id="A0A7J7KBI7"/>
<keyword evidence="2" id="KW-1185">Reference proteome</keyword>
<name>A0A7J7KBI7_BUGNE</name>
<evidence type="ECO:0000313" key="2">
    <source>
        <dbReference type="Proteomes" id="UP000593567"/>
    </source>
</evidence>
<evidence type="ECO:0000313" key="1">
    <source>
        <dbReference type="EMBL" id="KAF6035573.1"/>
    </source>
</evidence>
<reference evidence="1" key="1">
    <citation type="submission" date="2020-06" db="EMBL/GenBank/DDBJ databases">
        <title>Draft genome of Bugula neritina, a colonial animal packing powerful symbionts and potential medicines.</title>
        <authorList>
            <person name="Rayko M."/>
        </authorList>
    </citation>
    <scope>NUCLEOTIDE SEQUENCE [LARGE SCALE GENOMIC DNA]</scope>
    <source>
        <strain evidence="1">Kwan_BN1</strain>
    </source>
</reference>
<dbReference type="EMBL" id="VXIV02000861">
    <property type="protein sequence ID" value="KAF6035573.1"/>
    <property type="molecule type" value="Genomic_DNA"/>
</dbReference>
<protein>
    <submittedName>
        <fullName evidence="1">Uncharacterized protein</fullName>
    </submittedName>
</protein>
<sequence>MLMLKHLQGILVSQSMNERTQELSSLTNITGLYQLKKFSNIGYQTALAWFNQGANYMPKFTAGAYGYPTPAGK</sequence>
<proteinExistence type="predicted"/>